<sequence length="178" mass="19336">MNYCFGNVPLGRNTVWHQSSSRNGAWVQHSAVLQIVKKAERSIRNKMLKEPSIKPESVPGPCPKPTLMTARGRWSPGTSALPRGVSQVLTLSLTHALKAVGLSYPHVPLVTGAGAGHQTRPQPLWLPLPVQKHGWVAMGPCPPGKRLVSDSFAARCGHVMEDVGHWRPDPTGLVQQLD</sequence>
<name>A0A834AZA6_9CHIR</name>
<accession>A0A834AZA6</accession>
<evidence type="ECO:0000313" key="2">
    <source>
        <dbReference type="Proteomes" id="UP000664940"/>
    </source>
</evidence>
<proteinExistence type="predicted"/>
<organism evidence="1 2">
    <name type="scientific">Phyllostomus discolor</name>
    <name type="common">pale spear-nosed bat</name>
    <dbReference type="NCBI Taxonomy" id="89673"/>
    <lineage>
        <taxon>Eukaryota</taxon>
        <taxon>Metazoa</taxon>
        <taxon>Chordata</taxon>
        <taxon>Craniata</taxon>
        <taxon>Vertebrata</taxon>
        <taxon>Euteleostomi</taxon>
        <taxon>Mammalia</taxon>
        <taxon>Eutheria</taxon>
        <taxon>Laurasiatheria</taxon>
        <taxon>Chiroptera</taxon>
        <taxon>Yangochiroptera</taxon>
        <taxon>Phyllostomidae</taxon>
        <taxon>Phyllostominae</taxon>
        <taxon>Phyllostomus</taxon>
    </lineage>
</organism>
<evidence type="ECO:0000313" key="1">
    <source>
        <dbReference type="EMBL" id="KAF6120058.1"/>
    </source>
</evidence>
<dbReference type="EMBL" id="JABVXQ010000003">
    <property type="protein sequence ID" value="KAF6120058.1"/>
    <property type="molecule type" value="Genomic_DNA"/>
</dbReference>
<comment type="caution">
    <text evidence="1">The sequence shown here is derived from an EMBL/GenBank/DDBJ whole genome shotgun (WGS) entry which is preliminary data.</text>
</comment>
<gene>
    <name evidence="1" type="ORF">HJG60_010384</name>
</gene>
<dbReference type="Proteomes" id="UP000664940">
    <property type="component" value="Unassembled WGS sequence"/>
</dbReference>
<dbReference type="AlphaFoldDB" id="A0A834AZA6"/>
<protein>
    <submittedName>
        <fullName evidence="1">Uncharacterized protein</fullName>
    </submittedName>
</protein>
<reference evidence="1 2" key="1">
    <citation type="journal article" date="2020" name="Nature">
        <title>Six reference-quality genomes reveal evolution of bat adaptations.</title>
        <authorList>
            <person name="Jebb D."/>
            <person name="Huang Z."/>
            <person name="Pippel M."/>
            <person name="Hughes G.M."/>
            <person name="Lavrichenko K."/>
            <person name="Devanna P."/>
            <person name="Winkler S."/>
            <person name="Jermiin L.S."/>
            <person name="Skirmuntt E.C."/>
            <person name="Katzourakis A."/>
            <person name="Burkitt-Gray L."/>
            <person name="Ray D.A."/>
            <person name="Sullivan K.A.M."/>
            <person name="Roscito J.G."/>
            <person name="Kirilenko B.M."/>
            <person name="Davalos L.M."/>
            <person name="Corthals A.P."/>
            <person name="Power M.L."/>
            <person name="Jones G."/>
            <person name="Ransome R.D."/>
            <person name="Dechmann D.K.N."/>
            <person name="Locatelli A.G."/>
            <person name="Puechmaille S.J."/>
            <person name="Fedrigo O."/>
            <person name="Jarvis E.D."/>
            <person name="Hiller M."/>
            <person name="Vernes S.C."/>
            <person name="Myers E.W."/>
            <person name="Teeling E.C."/>
        </authorList>
    </citation>
    <scope>NUCLEOTIDE SEQUENCE [LARGE SCALE GENOMIC DNA]</scope>
    <source>
        <strain evidence="1">Bat1K_MPI-CBG_1</strain>
    </source>
</reference>